<reference evidence="2" key="1">
    <citation type="journal article" date="2020" name="Stud. Mycol.">
        <title>101 Dothideomycetes genomes: a test case for predicting lifestyles and emergence of pathogens.</title>
        <authorList>
            <person name="Haridas S."/>
            <person name="Albert R."/>
            <person name="Binder M."/>
            <person name="Bloem J."/>
            <person name="Labutti K."/>
            <person name="Salamov A."/>
            <person name="Andreopoulos B."/>
            <person name="Baker S."/>
            <person name="Barry K."/>
            <person name="Bills G."/>
            <person name="Bluhm B."/>
            <person name="Cannon C."/>
            <person name="Castanera R."/>
            <person name="Culley D."/>
            <person name="Daum C."/>
            <person name="Ezra D."/>
            <person name="Gonzalez J."/>
            <person name="Henrissat B."/>
            <person name="Kuo A."/>
            <person name="Liang C."/>
            <person name="Lipzen A."/>
            <person name="Lutzoni F."/>
            <person name="Magnuson J."/>
            <person name="Mondo S."/>
            <person name="Nolan M."/>
            <person name="Ohm R."/>
            <person name="Pangilinan J."/>
            <person name="Park H.-J."/>
            <person name="Ramirez L."/>
            <person name="Alfaro M."/>
            <person name="Sun H."/>
            <person name="Tritt A."/>
            <person name="Yoshinaga Y."/>
            <person name="Zwiers L.-H."/>
            <person name="Turgeon B."/>
            <person name="Goodwin S."/>
            <person name="Spatafora J."/>
            <person name="Crous P."/>
            <person name="Grigoriev I."/>
        </authorList>
    </citation>
    <scope>NUCLEOTIDE SEQUENCE</scope>
    <source>
        <strain evidence="2">CBS 133067</strain>
    </source>
</reference>
<feature type="signal peptide" evidence="1">
    <location>
        <begin position="1"/>
        <end position="24"/>
    </location>
</feature>
<sequence>MKYYQPIILLFTFLCGSPWLNVNAQSQLAKRASGFSLYAYGANISGSRVFYNNGGAYCGPFGAPSAIAAARNVTFSISGISSIVFAPENSTANGTSGSLLYIPNTDSGPQPVGFNNATSTERNNTGFGFYGPWLFHVASNGDIEMNWYALPTNQTDIFRIEWGSSAVSSTQPSATLVALRTAAPVVGSPKE</sequence>
<name>A0A9P4IQC0_9PEZI</name>
<comment type="caution">
    <text evidence="2">The sequence shown here is derived from an EMBL/GenBank/DDBJ whole genome shotgun (WGS) entry which is preliminary data.</text>
</comment>
<accession>A0A9P4IQC0</accession>
<gene>
    <name evidence="2" type="ORF">NA57DRAFT_54218</name>
</gene>
<keyword evidence="1" id="KW-0732">Signal</keyword>
<organism evidence="2 3">
    <name type="scientific">Rhizodiscina lignyota</name>
    <dbReference type="NCBI Taxonomy" id="1504668"/>
    <lineage>
        <taxon>Eukaryota</taxon>
        <taxon>Fungi</taxon>
        <taxon>Dikarya</taxon>
        <taxon>Ascomycota</taxon>
        <taxon>Pezizomycotina</taxon>
        <taxon>Dothideomycetes</taxon>
        <taxon>Pleosporomycetidae</taxon>
        <taxon>Aulographales</taxon>
        <taxon>Rhizodiscinaceae</taxon>
        <taxon>Rhizodiscina</taxon>
    </lineage>
</organism>
<dbReference type="OrthoDB" id="5230873at2759"/>
<protein>
    <submittedName>
        <fullName evidence="2">Uncharacterized protein</fullName>
    </submittedName>
</protein>
<proteinExistence type="predicted"/>
<feature type="chain" id="PRO_5040435002" evidence="1">
    <location>
        <begin position="25"/>
        <end position="191"/>
    </location>
</feature>
<dbReference type="EMBL" id="ML978123">
    <property type="protein sequence ID" value="KAF2102301.1"/>
    <property type="molecule type" value="Genomic_DNA"/>
</dbReference>
<dbReference type="Proteomes" id="UP000799772">
    <property type="component" value="Unassembled WGS sequence"/>
</dbReference>
<evidence type="ECO:0000256" key="1">
    <source>
        <dbReference type="SAM" id="SignalP"/>
    </source>
</evidence>
<evidence type="ECO:0000313" key="2">
    <source>
        <dbReference type="EMBL" id="KAF2102301.1"/>
    </source>
</evidence>
<evidence type="ECO:0000313" key="3">
    <source>
        <dbReference type="Proteomes" id="UP000799772"/>
    </source>
</evidence>
<keyword evidence="3" id="KW-1185">Reference proteome</keyword>
<dbReference type="AlphaFoldDB" id="A0A9P4IQC0"/>